<name>A0A8S3PW90_MYTED</name>
<protein>
    <submittedName>
        <fullName evidence="1">Uncharacterized protein</fullName>
    </submittedName>
</protein>
<reference evidence="1" key="1">
    <citation type="submission" date="2021-03" db="EMBL/GenBank/DDBJ databases">
        <authorList>
            <person name="Bekaert M."/>
        </authorList>
    </citation>
    <scope>NUCLEOTIDE SEQUENCE</scope>
</reference>
<keyword evidence="2" id="KW-1185">Reference proteome</keyword>
<proteinExistence type="predicted"/>
<evidence type="ECO:0000313" key="1">
    <source>
        <dbReference type="EMBL" id="CAG2188024.1"/>
    </source>
</evidence>
<organism evidence="1 2">
    <name type="scientific">Mytilus edulis</name>
    <name type="common">Blue mussel</name>
    <dbReference type="NCBI Taxonomy" id="6550"/>
    <lineage>
        <taxon>Eukaryota</taxon>
        <taxon>Metazoa</taxon>
        <taxon>Spiralia</taxon>
        <taxon>Lophotrochozoa</taxon>
        <taxon>Mollusca</taxon>
        <taxon>Bivalvia</taxon>
        <taxon>Autobranchia</taxon>
        <taxon>Pteriomorphia</taxon>
        <taxon>Mytilida</taxon>
        <taxon>Mytiloidea</taxon>
        <taxon>Mytilidae</taxon>
        <taxon>Mytilinae</taxon>
        <taxon>Mytilus</taxon>
    </lineage>
</organism>
<accession>A0A8S3PW90</accession>
<dbReference type="EMBL" id="CAJPWZ010000193">
    <property type="protein sequence ID" value="CAG2188024.1"/>
    <property type="molecule type" value="Genomic_DNA"/>
</dbReference>
<gene>
    <name evidence="1" type="ORF">MEDL_3483</name>
</gene>
<sequence length="211" mass="24075">MEKPEYSSDEMYKVMKATWRTEPDERPSFTRLAGLMGDLLEGNVKQYYLNLYTSNYLKMVDADKTEGESSTGAFGYNGYLKMSGESSKGEFGYNGYLKMSGESLHYTKMEQAPSQPIDQNKLNEDIDRDKSHYINKKQWCDENSSAVELQPLKVKEGIDNDISSRYIKMEQAPSHSIDQNKLNEDIDREKALSSAKNSGVKRILVLPNLNH</sequence>
<dbReference type="OrthoDB" id="6077854at2759"/>
<comment type="caution">
    <text evidence="1">The sequence shown here is derived from an EMBL/GenBank/DDBJ whole genome shotgun (WGS) entry which is preliminary data.</text>
</comment>
<evidence type="ECO:0000313" key="2">
    <source>
        <dbReference type="Proteomes" id="UP000683360"/>
    </source>
</evidence>
<dbReference type="Proteomes" id="UP000683360">
    <property type="component" value="Unassembled WGS sequence"/>
</dbReference>
<dbReference type="AlphaFoldDB" id="A0A8S3PW90"/>